<reference evidence="1 2" key="1">
    <citation type="submission" date="2016-10" db="EMBL/GenBank/DDBJ databases">
        <title>Flavobacterium gilvum sp. nov., isolated from stream water.</title>
        <authorList>
            <person name="Shin S.-K."/>
            <person name="Cho Y.-J."/>
            <person name="Yi H."/>
        </authorList>
    </citation>
    <scope>NUCLEOTIDE SEQUENCE [LARGE SCALE GENOMIC DNA]</scope>
    <source>
        <strain evidence="1 2">EM1308</strain>
    </source>
</reference>
<proteinExistence type="predicted"/>
<evidence type="ECO:0000313" key="2">
    <source>
        <dbReference type="Proteomes" id="UP000175968"/>
    </source>
</evidence>
<keyword evidence="2" id="KW-1185">Reference proteome</keyword>
<dbReference type="Proteomes" id="UP000175968">
    <property type="component" value="Chromosome"/>
</dbReference>
<sequence length="109" mass="13283">MKEFEITNFNLVYDGMYLIRWDNEEIRVFLELNTILKMLEIEGLSYQDVNRIISEGKRLHFTKITIVLFREEEDGKIFYRTSDMDDMLKDKNITMFDIELKENNQLFNR</sequence>
<protein>
    <submittedName>
        <fullName evidence="1">Uncharacterized protein</fullName>
    </submittedName>
</protein>
<dbReference type="RefSeq" id="WP_035632942.1">
    <property type="nucleotide sequence ID" value="NZ_CP017479.1"/>
</dbReference>
<dbReference type="KEGG" id="fgl:EM308_13730"/>
<organism evidence="1 2">
    <name type="scientific">Flavobacterium gilvum</name>
    <dbReference type="NCBI Taxonomy" id="1492737"/>
    <lineage>
        <taxon>Bacteria</taxon>
        <taxon>Pseudomonadati</taxon>
        <taxon>Bacteroidota</taxon>
        <taxon>Flavobacteriia</taxon>
        <taxon>Flavobacteriales</taxon>
        <taxon>Flavobacteriaceae</taxon>
        <taxon>Flavobacterium</taxon>
    </lineage>
</organism>
<gene>
    <name evidence="1" type="ORF">EM308_13730</name>
</gene>
<dbReference type="EMBL" id="CP017479">
    <property type="protein sequence ID" value="AOW10475.1"/>
    <property type="molecule type" value="Genomic_DNA"/>
</dbReference>
<name>A0AAC9I5H4_9FLAO</name>
<accession>A0AAC9I5H4</accession>
<evidence type="ECO:0000313" key="1">
    <source>
        <dbReference type="EMBL" id="AOW10475.1"/>
    </source>
</evidence>
<dbReference type="AlphaFoldDB" id="A0AAC9I5H4"/>